<keyword evidence="3" id="KW-1185">Reference proteome</keyword>
<reference evidence="2 3" key="1">
    <citation type="journal article" date="2017" name="Int. J. Syst. Evol. Microbiol.">
        <title>Ramlibacter alkalitolerans sp. nov., alkali-tolerant bacterium isolated from soil of ginseng.</title>
        <authorList>
            <person name="Lee D.H."/>
            <person name="Cha C.J."/>
        </authorList>
    </citation>
    <scope>NUCLEOTIDE SEQUENCE [LARGE SCALE GENOMIC DNA]</scope>
    <source>
        <strain evidence="2 3">KACC 19305</strain>
    </source>
</reference>
<dbReference type="Pfam" id="PF20327">
    <property type="entry name" value="DUF6622"/>
    <property type="match status" value="1"/>
</dbReference>
<organism evidence="2 3">
    <name type="scientific">Ramlibacter alkalitolerans</name>
    <dbReference type="NCBI Taxonomy" id="2039631"/>
    <lineage>
        <taxon>Bacteria</taxon>
        <taxon>Pseudomonadati</taxon>
        <taxon>Pseudomonadota</taxon>
        <taxon>Betaproteobacteria</taxon>
        <taxon>Burkholderiales</taxon>
        <taxon>Comamonadaceae</taxon>
        <taxon>Ramlibacter</taxon>
    </lineage>
</organism>
<feature type="transmembrane region" description="Helical" evidence="1">
    <location>
        <begin position="237"/>
        <end position="259"/>
    </location>
</feature>
<name>A0ABS1JJA9_9BURK</name>
<keyword evidence="1" id="KW-1133">Transmembrane helix</keyword>
<evidence type="ECO:0000313" key="3">
    <source>
        <dbReference type="Proteomes" id="UP000622707"/>
    </source>
</evidence>
<protein>
    <submittedName>
        <fullName evidence="2">DUF2306 domain-containing protein</fullName>
    </submittedName>
</protein>
<feature type="transmembrane region" description="Helical" evidence="1">
    <location>
        <begin position="65"/>
        <end position="86"/>
    </location>
</feature>
<keyword evidence="1" id="KW-0472">Membrane</keyword>
<dbReference type="Proteomes" id="UP000622707">
    <property type="component" value="Unassembled WGS sequence"/>
</dbReference>
<evidence type="ECO:0000313" key="2">
    <source>
        <dbReference type="EMBL" id="MBL0424317.1"/>
    </source>
</evidence>
<dbReference type="EMBL" id="JAEQND010000002">
    <property type="protein sequence ID" value="MBL0424317.1"/>
    <property type="molecule type" value="Genomic_DNA"/>
</dbReference>
<feature type="transmembrane region" description="Helical" evidence="1">
    <location>
        <begin position="106"/>
        <end position="125"/>
    </location>
</feature>
<feature type="transmembrane region" description="Helical" evidence="1">
    <location>
        <begin position="265"/>
        <end position="285"/>
    </location>
</feature>
<feature type="transmembrane region" description="Helical" evidence="1">
    <location>
        <begin position="167"/>
        <end position="185"/>
    </location>
</feature>
<feature type="transmembrane region" description="Helical" evidence="1">
    <location>
        <begin position="39"/>
        <end position="59"/>
    </location>
</feature>
<dbReference type="RefSeq" id="WP_201687552.1">
    <property type="nucleotide sequence ID" value="NZ_JAEQND010000002.1"/>
</dbReference>
<proteinExistence type="predicted"/>
<dbReference type="InterPro" id="IPR046730">
    <property type="entry name" value="DUF6622"/>
</dbReference>
<accession>A0ABS1JJA9</accession>
<feature type="transmembrane region" description="Helical" evidence="1">
    <location>
        <begin position="145"/>
        <end position="160"/>
    </location>
</feature>
<comment type="caution">
    <text evidence="2">The sequence shown here is derived from an EMBL/GenBank/DDBJ whole genome shotgun (WGS) entry which is preliminary data.</text>
</comment>
<feature type="transmembrane region" description="Helical" evidence="1">
    <location>
        <begin position="197"/>
        <end position="216"/>
    </location>
</feature>
<sequence>MELNPVIALHLGAALAAVAIGPVALWARLGARQRPRLHRAFGMTWVVLMVLTAVSALFIRDRHLPNIAGFTPIHLLVPFTLGSLVLAFRHLARRDFAAHAKTMQRLYLGACVVAGAFTLLPQRLLGNALWGKLAPLAPIFQHTPAWVWALLAALVFLGWMQSRDRTAGLAAVSALPVGMLVYGLWGAVGAFGRSPLLPQALVLWLLAAGSVAALLARRPAAAWYDRATRTYDLAGSWLPLALFLAIFAVRYAVAVQLALQPALAAQGAFALPVAALYGAFSGIFLGRAMQLWRLALRPQLAIAG</sequence>
<keyword evidence="1" id="KW-0812">Transmembrane</keyword>
<evidence type="ECO:0000256" key="1">
    <source>
        <dbReference type="SAM" id="Phobius"/>
    </source>
</evidence>
<feature type="transmembrane region" description="Helical" evidence="1">
    <location>
        <begin position="6"/>
        <end position="27"/>
    </location>
</feature>
<gene>
    <name evidence="2" type="ORF">JI746_04270</name>
</gene>